<dbReference type="AlphaFoldDB" id="F7ZCV7"/>
<name>F7ZCV7_ROSLO</name>
<proteinExistence type="predicted"/>
<evidence type="ECO:0000259" key="1">
    <source>
        <dbReference type="Pfam" id="PF03372"/>
    </source>
</evidence>
<dbReference type="EMBL" id="CP002623">
    <property type="protein sequence ID" value="AEI95718.1"/>
    <property type="molecule type" value="Genomic_DNA"/>
</dbReference>
<dbReference type="eggNOG" id="COG3568">
    <property type="taxonomic scope" value="Bacteria"/>
</dbReference>
<dbReference type="SUPFAM" id="SSF56219">
    <property type="entry name" value="DNase I-like"/>
    <property type="match status" value="1"/>
</dbReference>
<dbReference type="KEGG" id="rli:RLO149_c038070"/>
<feature type="domain" description="Endonuclease/exonuclease/phosphatase" evidence="1">
    <location>
        <begin position="15"/>
        <end position="259"/>
    </location>
</feature>
<dbReference type="Proteomes" id="UP000001353">
    <property type="component" value="Chromosome"/>
</dbReference>
<dbReference type="HOGENOM" id="CLU_091007_0_0_5"/>
<keyword evidence="3" id="KW-1185">Reference proteome</keyword>
<gene>
    <name evidence="2" type="ordered locus">RLO149_c038070</name>
</gene>
<evidence type="ECO:0000313" key="3">
    <source>
        <dbReference type="Proteomes" id="UP000001353"/>
    </source>
</evidence>
<protein>
    <submittedName>
        <fullName evidence="2">Endonuclease/exonuclease/phosphatase-like protein</fullName>
    </submittedName>
</protein>
<organism evidence="2 3">
    <name type="scientific">Roseobacter litoralis (strain ATCC 49566 / DSM 6996 / JCM 21268 / NBRC 15278 / OCh 149)</name>
    <dbReference type="NCBI Taxonomy" id="391595"/>
    <lineage>
        <taxon>Bacteria</taxon>
        <taxon>Pseudomonadati</taxon>
        <taxon>Pseudomonadota</taxon>
        <taxon>Alphaproteobacteria</taxon>
        <taxon>Rhodobacterales</taxon>
        <taxon>Roseobacteraceae</taxon>
        <taxon>Roseobacter</taxon>
    </lineage>
</organism>
<sequence length="266" mass="29617">MEIMCLNGWGGKLHEALVPYVAESAPDVLCLQEVVHSPISEKDWLTYRDGDHILPQRANFFRDVARALPEHTATFCPAAQGVLWDEDQSFPSQWGLATFVHKSIPIIGQVQGFVHKGYSPVGYGDHPRSRSAHGIRVYDYNSDRCISVTHMHGLRDLNGKMDTPERAEQAQRLLALSRHISEPGDLRIVCGDFNVEPHSETLEILGAAGLSELVTGRGFTSTRNTQYKKSGKFADYMLISDADAVQEFNVVYNPEVSDHCPLVLTI</sequence>
<dbReference type="Gene3D" id="3.60.10.10">
    <property type="entry name" value="Endonuclease/exonuclease/phosphatase"/>
    <property type="match status" value="1"/>
</dbReference>
<dbReference type="GO" id="GO:0004527">
    <property type="term" value="F:exonuclease activity"/>
    <property type="evidence" value="ECO:0007669"/>
    <property type="project" value="UniProtKB-KW"/>
</dbReference>
<accession>F7ZCV7</accession>
<dbReference type="GO" id="GO:0004519">
    <property type="term" value="F:endonuclease activity"/>
    <property type="evidence" value="ECO:0007669"/>
    <property type="project" value="UniProtKB-KW"/>
</dbReference>
<reference evidence="2 3" key="1">
    <citation type="journal article" date="2011" name="BMC Genomics">
        <title>Comparative genome analysis and genome-guided physiological analysis of Roseobacter litoralis.</title>
        <authorList>
            <person name="Kalhoefer D."/>
            <person name="Thole S."/>
            <person name="Voget S."/>
            <person name="Lehmann R."/>
            <person name="Liesegang H."/>
            <person name="Wollher A."/>
            <person name="Daniel R."/>
            <person name="Simon M."/>
            <person name="Brinkhoff T."/>
        </authorList>
    </citation>
    <scope>NUCLEOTIDE SEQUENCE [LARGE SCALE GENOMIC DNA]</scope>
    <source>
        <strain evidence="3">ATCC 49566 / DSM 6996 / JCM 21268 / NBRC 15278 / OCh 149</strain>
    </source>
</reference>
<evidence type="ECO:0000313" key="2">
    <source>
        <dbReference type="EMBL" id="AEI95718.1"/>
    </source>
</evidence>
<dbReference type="Pfam" id="PF03372">
    <property type="entry name" value="Exo_endo_phos"/>
    <property type="match status" value="1"/>
</dbReference>
<dbReference type="InterPro" id="IPR005135">
    <property type="entry name" value="Endo/exonuclease/phosphatase"/>
</dbReference>
<dbReference type="InterPro" id="IPR036691">
    <property type="entry name" value="Endo/exonu/phosph_ase_sf"/>
</dbReference>
<dbReference type="STRING" id="391595.RLO149_c038070"/>